<sequence>MLNLKSNSNGFEIKGTEKLLLTGSKLSLGDLEVSSPGEYERGGVEIIYGQSASLIVWERLEIVYVFSGDKPSGFEKGQFSPCDILIIDGEATKMEKAQVNELLETYDPNMVVFRASHVPTGIDASKSEPVELLKLSAQTLPSEGREIVVLT</sequence>
<organism evidence="1 2">
    <name type="scientific">Candidatus Berkelbacteria bacterium RIFCSPLOWO2_01_FULL_50_28</name>
    <dbReference type="NCBI Taxonomy" id="1797471"/>
    <lineage>
        <taxon>Bacteria</taxon>
        <taxon>Candidatus Berkelbacteria</taxon>
    </lineage>
</organism>
<name>A0A1F5EAF4_9BACT</name>
<protein>
    <submittedName>
        <fullName evidence="1">Uncharacterized protein</fullName>
    </submittedName>
</protein>
<gene>
    <name evidence="1" type="ORF">A3A71_03920</name>
</gene>
<evidence type="ECO:0000313" key="2">
    <source>
        <dbReference type="Proteomes" id="UP000177481"/>
    </source>
</evidence>
<proteinExistence type="predicted"/>
<reference evidence="1 2" key="1">
    <citation type="journal article" date="2016" name="Nat. Commun.">
        <title>Thousands of microbial genomes shed light on interconnected biogeochemical processes in an aquifer system.</title>
        <authorList>
            <person name="Anantharaman K."/>
            <person name="Brown C.T."/>
            <person name="Hug L.A."/>
            <person name="Sharon I."/>
            <person name="Castelle C.J."/>
            <person name="Probst A.J."/>
            <person name="Thomas B.C."/>
            <person name="Singh A."/>
            <person name="Wilkins M.J."/>
            <person name="Karaoz U."/>
            <person name="Brodie E.L."/>
            <person name="Williams K.H."/>
            <person name="Hubbard S.S."/>
            <person name="Banfield J.F."/>
        </authorList>
    </citation>
    <scope>NUCLEOTIDE SEQUENCE [LARGE SCALE GENOMIC DNA]</scope>
</reference>
<dbReference type="EMBL" id="MEZX01000003">
    <property type="protein sequence ID" value="OGD64290.1"/>
    <property type="molecule type" value="Genomic_DNA"/>
</dbReference>
<dbReference type="STRING" id="1797471.A3A71_03920"/>
<comment type="caution">
    <text evidence="1">The sequence shown here is derived from an EMBL/GenBank/DDBJ whole genome shotgun (WGS) entry which is preliminary data.</text>
</comment>
<accession>A0A1F5EAF4</accession>
<dbReference type="AlphaFoldDB" id="A0A1F5EAF4"/>
<evidence type="ECO:0000313" key="1">
    <source>
        <dbReference type="EMBL" id="OGD64290.1"/>
    </source>
</evidence>
<dbReference type="Proteomes" id="UP000177481">
    <property type="component" value="Unassembled WGS sequence"/>
</dbReference>